<evidence type="ECO:0000256" key="1">
    <source>
        <dbReference type="ARBA" id="ARBA00004613"/>
    </source>
</evidence>
<evidence type="ECO:0000259" key="13">
    <source>
        <dbReference type="Pfam" id="PF00149"/>
    </source>
</evidence>
<dbReference type="InterPro" id="IPR029052">
    <property type="entry name" value="Metallo-depent_PP-like"/>
</dbReference>
<evidence type="ECO:0000256" key="2">
    <source>
        <dbReference type="ARBA" id="ARBA00006654"/>
    </source>
</evidence>
<proteinExistence type="inferred from homology"/>
<comment type="similarity">
    <text evidence="2">Belongs to the 5'-nucleotidase family.</text>
</comment>
<reference evidence="15 16" key="1">
    <citation type="submission" date="2020-04" db="EMBL/GenBank/DDBJ databases">
        <authorList>
            <person name="Wallbank WR R."/>
            <person name="Pardo Diaz C."/>
            <person name="Kozak K."/>
            <person name="Martin S."/>
            <person name="Jiggins C."/>
            <person name="Moest M."/>
            <person name="Warren A I."/>
            <person name="Byers J.R.P. K."/>
            <person name="Montejo-Kovacevich G."/>
            <person name="Yen C E."/>
        </authorList>
    </citation>
    <scope>NUCLEOTIDE SEQUENCE [LARGE SCALE GENOMIC DNA]</scope>
</reference>
<dbReference type="OrthoDB" id="7722975at2759"/>
<dbReference type="Gene3D" id="3.60.21.10">
    <property type="match status" value="2"/>
</dbReference>
<evidence type="ECO:0000256" key="11">
    <source>
        <dbReference type="ARBA" id="ARBA00023240"/>
    </source>
</evidence>
<feature type="domain" description="5'-Nucleotidase C-terminal" evidence="14">
    <location>
        <begin position="332"/>
        <end position="503"/>
    </location>
</feature>
<dbReference type="CDD" id="cd07409">
    <property type="entry name" value="MPP_CD73_N"/>
    <property type="match status" value="2"/>
</dbReference>
<evidence type="ECO:0000259" key="14">
    <source>
        <dbReference type="Pfam" id="PF02872"/>
    </source>
</evidence>
<gene>
    <name evidence="15" type="ORF">APLA_LOCUS263</name>
</gene>
<evidence type="ECO:0000256" key="4">
    <source>
        <dbReference type="ARBA" id="ARBA00022442"/>
    </source>
</evidence>
<dbReference type="InterPro" id="IPR006179">
    <property type="entry name" value="5_nucleotidase/apyrase"/>
</dbReference>
<evidence type="ECO:0000313" key="15">
    <source>
        <dbReference type="EMBL" id="CAB3220384.1"/>
    </source>
</evidence>
<dbReference type="Pfam" id="PF02872">
    <property type="entry name" value="5_nucleotid_C"/>
    <property type="match status" value="2"/>
</dbReference>
<feature type="domain" description="Calcineurin-like phosphoesterase" evidence="13">
    <location>
        <begin position="549"/>
        <end position="761"/>
    </location>
</feature>
<dbReference type="SUPFAM" id="SSF56300">
    <property type="entry name" value="Metallo-dependent phosphatases"/>
    <property type="match status" value="2"/>
</dbReference>
<dbReference type="GO" id="GO:0006196">
    <property type="term" value="P:AMP catabolic process"/>
    <property type="evidence" value="ECO:0007669"/>
    <property type="project" value="TreeGrafter"/>
</dbReference>
<evidence type="ECO:0000256" key="7">
    <source>
        <dbReference type="ARBA" id="ARBA00022723"/>
    </source>
</evidence>
<dbReference type="AlphaFoldDB" id="A0A8S0YME7"/>
<dbReference type="InterPro" id="IPR004843">
    <property type="entry name" value="Calcineurin-like_PHP"/>
</dbReference>
<dbReference type="GO" id="GO:0000166">
    <property type="term" value="F:nucleotide binding"/>
    <property type="evidence" value="ECO:0007669"/>
    <property type="project" value="UniProtKB-KW"/>
</dbReference>
<comment type="caution">
    <text evidence="15">The sequence shown here is derived from an EMBL/GenBank/DDBJ whole genome shotgun (WGS) entry which is preliminary data.</text>
</comment>
<evidence type="ECO:0000256" key="10">
    <source>
        <dbReference type="ARBA" id="ARBA00022801"/>
    </source>
</evidence>
<evidence type="ECO:0000256" key="9">
    <source>
        <dbReference type="ARBA" id="ARBA00022741"/>
    </source>
</evidence>
<organism evidence="15 16">
    <name type="scientific">Arctia plantaginis</name>
    <name type="common">Wood tiger moth</name>
    <name type="synonym">Phalaena plantaginis</name>
    <dbReference type="NCBI Taxonomy" id="874455"/>
    <lineage>
        <taxon>Eukaryota</taxon>
        <taxon>Metazoa</taxon>
        <taxon>Ecdysozoa</taxon>
        <taxon>Arthropoda</taxon>
        <taxon>Hexapoda</taxon>
        <taxon>Insecta</taxon>
        <taxon>Pterygota</taxon>
        <taxon>Neoptera</taxon>
        <taxon>Endopterygota</taxon>
        <taxon>Lepidoptera</taxon>
        <taxon>Glossata</taxon>
        <taxon>Ditrysia</taxon>
        <taxon>Noctuoidea</taxon>
        <taxon>Erebidae</taxon>
        <taxon>Arctiinae</taxon>
        <taxon>Arctia</taxon>
    </lineage>
</organism>
<feature type="domain" description="Calcineurin-like phosphoesterase" evidence="13">
    <location>
        <begin position="27"/>
        <end position="237"/>
    </location>
</feature>
<dbReference type="InterPro" id="IPR008334">
    <property type="entry name" value="5'-Nucleotdase_C"/>
</dbReference>
<feature type="signal peptide" evidence="12">
    <location>
        <begin position="1"/>
        <end position="18"/>
    </location>
</feature>
<keyword evidence="6" id="KW-0800">Toxin</keyword>
<keyword evidence="16" id="KW-1185">Reference proteome</keyword>
<sequence length="1062" mass="117545">MQSLMVWYVILLVSSVCAQNNGLFELNIVHYNDFHARFDEVSPNGAACNPTIAPCIGGFARLYTAVMNTFKVEPDSLLLNAGDSFQGTIWYNFYRWNATQHFMNLLPHDAHVLGNHEFDNGLEGLLPYLEHLKAPMLGTNVNTIREPTMSAYIKKHIIVKRRGRNIGIIGALLRKFTGSKGQLVIEDELEAVNREAAILTEKGVDIIILLTHMGFNSDLALAARVSSTVDIIVGGHTNTLLYNGETPNGETPQGRYPTIVQQVSGHRIAVVQASCFTRFLGNIKFFINDKGIVERWAGFPIYLNSSIVQDPNILRELALWRQQVEAVAKEVLGVSSVTLSRSSCWGGECSLGSWVCDGFLDELLWMRQNTSHSNDVYVCLLSVGGLKMQIDPGNVTTESLLMVLPYENLLQVYDIKGQYLQEALELAVGVPWTHTFASKHILQIGGLRIVVNASKPVGSRVTATARCTDCGGSGYLPLDPNKTYKVVSWNYIGDGRGGFTMLAKHRENVENLGVDYVLLQRSEAGKMVWYLLLLASCVLAQDTGLYELNIIHFNDFHAHFDEVSPSGGVCNPTVAPCIGGFARLYTAVQEAFEAEPDSLLLNGGDSFQGTIWYNFLRWNVTQHFMNLLPHDAHVLGNHEFDHGVEGLVPYLERLQAPMLGANVNTAGEPSMTPYIKNHIIVERRGRKIGIIGVLLRQFSAPIGNVVVEDELEAVNREAAILTEQNVDIIIVLSHIGYTSDLALAARVSPTVDIIVGAHSHTLLYNGETPDGATPLGTYPTIVEQSNGHKIPVVQASCYTRYLGNIKFFINEQGIVEDWEGLPVYLGTSIVQDPKILMELEPWRQQVDTVGKEVLGVSRVTLNRSWCSSGECNLGSWVCDGFLEELMLTRPGTGWNTVDVCLVNTGGLRVQINPGNVTTESLLMAVPFENYVQIYDLKGQYLQEALEFAVGVSWNTTFSSGRMLQIGGIHMVVNANEPVGSRVTATIRCTNCDVPRYLPLEPNKTYKVLTQNYIGDGGGGFSMLAEHRENLENLEVDYVLLQRYMRRQGIVVKDLDGRIEIVY</sequence>
<dbReference type="EC" id="3.6.1.5" evidence="3"/>
<keyword evidence="4" id="KW-1201">Platelet aggregation inhibiting toxin</keyword>
<keyword evidence="11" id="KW-1199">Hemostasis impairing toxin</keyword>
<feature type="domain" description="5'-Nucleotidase C-terminal" evidence="14">
    <location>
        <begin position="855"/>
        <end position="1025"/>
    </location>
</feature>
<evidence type="ECO:0000313" key="16">
    <source>
        <dbReference type="Proteomes" id="UP000494106"/>
    </source>
</evidence>
<dbReference type="GO" id="GO:0005886">
    <property type="term" value="C:plasma membrane"/>
    <property type="evidence" value="ECO:0007669"/>
    <property type="project" value="TreeGrafter"/>
</dbReference>
<dbReference type="PRINTS" id="PR01607">
    <property type="entry name" value="APYRASEFAMLY"/>
</dbReference>
<accession>A0A8S0YME7</accession>
<dbReference type="GO" id="GO:0004050">
    <property type="term" value="F:apyrase activity"/>
    <property type="evidence" value="ECO:0007669"/>
    <property type="project" value="UniProtKB-EC"/>
</dbReference>
<dbReference type="SUPFAM" id="SSF55816">
    <property type="entry name" value="5'-nucleotidase (syn. UDP-sugar hydrolase), C-terminal domain"/>
    <property type="match status" value="2"/>
</dbReference>
<dbReference type="InterPro" id="IPR036907">
    <property type="entry name" value="5'-Nucleotdase_C_sf"/>
</dbReference>
<evidence type="ECO:0000256" key="5">
    <source>
        <dbReference type="ARBA" id="ARBA00022525"/>
    </source>
</evidence>
<evidence type="ECO:0000256" key="3">
    <source>
        <dbReference type="ARBA" id="ARBA00012148"/>
    </source>
</evidence>
<dbReference type="GO" id="GO:0008253">
    <property type="term" value="F:5'-nucleotidase activity"/>
    <property type="evidence" value="ECO:0007669"/>
    <property type="project" value="TreeGrafter"/>
</dbReference>
<dbReference type="PROSITE" id="PS00786">
    <property type="entry name" value="5_NUCLEOTIDASE_2"/>
    <property type="match status" value="2"/>
</dbReference>
<dbReference type="PANTHER" id="PTHR11575">
    <property type="entry name" value="5'-NUCLEOTIDASE-RELATED"/>
    <property type="match status" value="1"/>
</dbReference>
<evidence type="ECO:0000256" key="6">
    <source>
        <dbReference type="ARBA" id="ARBA00022656"/>
    </source>
</evidence>
<keyword evidence="7" id="KW-0479">Metal-binding</keyword>
<name>A0A8S0YME7_ARCPL</name>
<comment type="subcellular location">
    <subcellularLocation>
        <location evidence="1">Secreted</location>
    </subcellularLocation>
</comment>
<evidence type="ECO:0000256" key="12">
    <source>
        <dbReference type="SAM" id="SignalP"/>
    </source>
</evidence>
<feature type="chain" id="PRO_5035850216" description="apyrase" evidence="12">
    <location>
        <begin position="19"/>
        <end position="1062"/>
    </location>
</feature>
<protein>
    <recommendedName>
        <fullName evidence="3">apyrase</fullName>
        <ecNumber evidence="3">3.6.1.5</ecNumber>
    </recommendedName>
</protein>
<dbReference type="Gene3D" id="3.90.780.10">
    <property type="entry name" value="5'-Nucleotidase, C-terminal domain"/>
    <property type="match status" value="2"/>
</dbReference>
<dbReference type="Proteomes" id="UP000494106">
    <property type="component" value="Unassembled WGS sequence"/>
</dbReference>
<dbReference type="GO" id="GO:0046872">
    <property type="term" value="F:metal ion binding"/>
    <property type="evidence" value="ECO:0007669"/>
    <property type="project" value="UniProtKB-KW"/>
</dbReference>
<keyword evidence="10" id="KW-0378">Hydrolase</keyword>
<dbReference type="InterPro" id="IPR006146">
    <property type="entry name" value="5'-Nucleotdase_CS"/>
</dbReference>
<dbReference type="Pfam" id="PF00149">
    <property type="entry name" value="Metallophos"/>
    <property type="match status" value="2"/>
</dbReference>
<dbReference type="FunFam" id="3.60.21.10:FF:000020">
    <property type="entry name" value="NT5E isoform 4"/>
    <property type="match status" value="2"/>
</dbReference>
<dbReference type="PANTHER" id="PTHR11575:SF32">
    <property type="entry name" value="APYRASE-LIKE PROTEIN"/>
    <property type="match status" value="1"/>
</dbReference>
<keyword evidence="8 12" id="KW-0732">Signal</keyword>
<evidence type="ECO:0000256" key="8">
    <source>
        <dbReference type="ARBA" id="ARBA00022729"/>
    </source>
</evidence>
<dbReference type="GO" id="GO:0005576">
    <property type="term" value="C:extracellular region"/>
    <property type="evidence" value="ECO:0007669"/>
    <property type="project" value="UniProtKB-SubCell"/>
</dbReference>
<dbReference type="EMBL" id="CADEBC010000045">
    <property type="protein sequence ID" value="CAB3220384.1"/>
    <property type="molecule type" value="Genomic_DNA"/>
</dbReference>
<keyword evidence="9" id="KW-0547">Nucleotide-binding</keyword>
<keyword evidence="5" id="KW-0964">Secreted</keyword>
<dbReference type="GO" id="GO:0090729">
    <property type="term" value="F:toxin activity"/>
    <property type="evidence" value="ECO:0007669"/>
    <property type="project" value="UniProtKB-KW"/>
</dbReference>